<evidence type="ECO:0000259" key="11">
    <source>
        <dbReference type="Pfam" id="PF02803"/>
    </source>
</evidence>
<evidence type="ECO:0000256" key="8">
    <source>
        <dbReference type="ARBA" id="ARBA00023315"/>
    </source>
</evidence>
<organism evidence="12 13">
    <name type="scientific">Corallococcus praedator</name>
    <dbReference type="NCBI Taxonomy" id="2316724"/>
    <lineage>
        <taxon>Bacteria</taxon>
        <taxon>Pseudomonadati</taxon>
        <taxon>Myxococcota</taxon>
        <taxon>Myxococcia</taxon>
        <taxon>Myxococcales</taxon>
        <taxon>Cystobacterineae</taxon>
        <taxon>Myxococcaceae</taxon>
        <taxon>Corallococcus</taxon>
    </lineage>
</organism>
<feature type="domain" description="Thiolase N-terminal" evidence="10">
    <location>
        <begin position="5"/>
        <end position="264"/>
    </location>
</feature>
<keyword evidence="7" id="KW-0630">Potassium</keyword>
<evidence type="ECO:0000256" key="6">
    <source>
        <dbReference type="ARBA" id="ARBA00022946"/>
    </source>
</evidence>
<dbReference type="PANTHER" id="PTHR18919:SF156">
    <property type="entry name" value="ACETYL-COA ACETYLTRANSFERASE, MITOCHONDRIAL"/>
    <property type="match status" value="1"/>
</dbReference>
<dbReference type="InterPro" id="IPR020616">
    <property type="entry name" value="Thiolase_N"/>
</dbReference>
<dbReference type="PROSITE" id="PS00099">
    <property type="entry name" value="THIOLASE_3"/>
    <property type="match status" value="1"/>
</dbReference>
<dbReference type="EC" id="2.3.1.9" evidence="3"/>
<keyword evidence="6" id="KW-0809">Transit peptide</keyword>
<dbReference type="Pfam" id="PF00108">
    <property type="entry name" value="Thiolase_N"/>
    <property type="match status" value="1"/>
</dbReference>
<evidence type="ECO:0000256" key="1">
    <source>
        <dbReference type="ARBA" id="ARBA00010982"/>
    </source>
</evidence>
<evidence type="ECO:0000313" key="13">
    <source>
        <dbReference type="Proteomes" id="UP000278907"/>
    </source>
</evidence>
<dbReference type="NCBIfam" id="TIGR01930">
    <property type="entry name" value="AcCoA-C-Actrans"/>
    <property type="match status" value="1"/>
</dbReference>
<evidence type="ECO:0000259" key="10">
    <source>
        <dbReference type="Pfam" id="PF00108"/>
    </source>
</evidence>
<evidence type="ECO:0000313" key="12">
    <source>
        <dbReference type="EMBL" id="RKH92417.1"/>
    </source>
</evidence>
<dbReference type="EMBL" id="RAWI01000486">
    <property type="protein sequence ID" value="RKH92417.1"/>
    <property type="molecule type" value="Genomic_DNA"/>
</dbReference>
<evidence type="ECO:0000256" key="5">
    <source>
        <dbReference type="ARBA" id="ARBA00022723"/>
    </source>
</evidence>
<dbReference type="RefSeq" id="WP_120585956.1">
    <property type="nucleotide sequence ID" value="NZ_RAWI01000486.1"/>
</dbReference>
<evidence type="ECO:0000256" key="3">
    <source>
        <dbReference type="ARBA" id="ARBA00012705"/>
    </source>
</evidence>
<protein>
    <recommendedName>
        <fullName evidence="3">acetyl-CoA C-acetyltransferase</fullName>
        <ecNumber evidence="3">2.3.1.9</ecNumber>
    </recommendedName>
</protein>
<dbReference type="PROSITE" id="PS00098">
    <property type="entry name" value="THIOLASE_1"/>
    <property type="match status" value="1"/>
</dbReference>
<dbReference type="Pfam" id="PF02803">
    <property type="entry name" value="Thiolase_C"/>
    <property type="match status" value="1"/>
</dbReference>
<keyword evidence="13" id="KW-1185">Reference proteome</keyword>
<dbReference type="PANTHER" id="PTHR18919">
    <property type="entry name" value="ACETYL-COA C-ACYLTRANSFERASE"/>
    <property type="match status" value="1"/>
</dbReference>
<dbReference type="SUPFAM" id="SSF53901">
    <property type="entry name" value="Thiolase-like"/>
    <property type="match status" value="2"/>
</dbReference>
<dbReference type="PIRSF" id="PIRSF000429">
    <property type="entry name" value="Ac-CoA_Ac_transf"/>
    <property type="match status" value="1"/>
</dbReference>
<evidence type="ECO:0000256" key="2">
    <source>
        <dbReference type="ARBA" id="ARBA00011881"/>
    </source>
</evidence>
<dbReference type="Proteomes" id="UP000278907">
    <property type="component" value="Unassembled WGS sequence"/>
</dbReference>
<sequence length="393" mass="41011">MAREVVIVGAARTPIGSFQGALSKLTAPQLGAIAIKAALERAGVKPEAVQEVIMGNVLQAGVGQAPARQATIFAGIPDSVPAVTLNKVCGSGLKAVIAAAQSIALGDADVIVAGGMESMSNAPYISHTMRGGARMGNVEFKDAMIHDGLWDVYGNVHMGLCAEECSTSQDISRSQQDEFALESTRRAIQAQKEGLFAAEIVPVQIPGKKPDEFITVSEDEGPKNAKPDKIPGLKPVFKKDGTVTAANASSINDGAAALVLMSEERAKAEGRTILGRIKGYAQAARKPVEFTIAPADAINTLLKKQNITAKDVDLWEINEAFSVVSIANNRILGLDPSKVNVRGGAVVLGHPIGASGARVLVTLLHTLKDQDKKRGVASLCIGGGEGIALMVER</sequence>
<dbReference type="Gene3D" id="3.40.47.10">
    <property type="match status" value="1"/>
</dbReference>
<name>A0ABX9Q8C7_9BACT</name>
<accession>A0ABX9Q8C7</accession>
<gene>
    <name evidence="12" type="ORF">D7Y13_36830</name>
</gene>
<comment type="caution">
    <text evidence="12">The sequence shown here is derived from an EMBL/GenBank/DDBJ whole genome shotgun (WGS) entry which is preliminary data.</text>
</comment>
<dbReference type="InterPro" id="IPR020615">
    <property type="entry name" value="Thiolase_acyl_enz_int_AS"/>
</dbReference>
<proteinExistence type="inferred from homology"/>
<dbReference type="CDD" id="cd00751">
    <property type="entry name" value="thiolase"/>
    <property type="match status" value="1"/>
</dbReference>
<feature type="domain" description="Thiolase C-terminal" evidence="11">
    <location>
        <begin position="272"/>
        <end position="393"/>
    </location>
</feature>
<comment type="subunit">
    <text evidence="2">Homotetramer.</text>
</comment>
<evidence type="ECO:0000256" key="9">
    <source>
        <dbReference type="RuleBase" id="RU003557"/>
    </source>
</evidence>
<evidence type="ECO:0000256" key="4">
    <source>
        <dbReference type="ARBA" id="ARBA00022679"/>
    </source>
</evidence>
<dbReference type="InterPro" id="IPR020610">
    <property type="entry name" value="Thiolase_AS"/>
</dbReference>
<keyword evidence="8 9" id="KW-0012">Acyltransferase</keyword>
<comment type="similarity">
    <text evidence="1 9">Belongs to the thiolase-like superfamily. Thiolase family.</text>
</comment>
<keyword evidence="4 9" id="KW-0808">Transferase</keyword>
<dbReference type="InterPro" id="IPR002155">
    <property type="entry name" value="Thiolase"/>
</dbReference>
<dbReference type="InterPro" id="IPR020617">
    <property type="entry name" value="Thiolase_C"/>
</dbReference>
<keyword evidence="5" id="KW-0479">Metal-binding</keyword>
<evidence type="ECO:0000256" key="7">
    <source>
        <dbReference type="ARBA" id="ARBA00022958"/>
    </source>
</evidence>
<reference evidence="12 13" key="1">
    <citation type="submission" date="2018-09" db="EMBL/GenBank/DDBJ databases">
        <authorList>
            <person name="Livingstone P.G."/>
            <person name="Whitworth D.E."/>
        </authorList>
    </citation>
    <scope>NUCLEOTIDE SEQUENCE [LARGE SCALE GENOMIC DNA]</scope>
    <source>
        <strain evidence="12 13">CA031B</strain>
    </source>
</reference>
<dbReference type="InterPro" id="IPR016039">
    <property type="entry name" value="Thiolase-like"/>
</dbReference>